<dbReference type="PROSITE" id="PS50883">
    <property type="entry name" value="EAL"/>
    <property type="match status" value="1"/>
</dbReference>
<keyword evidence="3" id="KW-1185">Reference proteome</keyword>
<gene>
    <name evidence="2" type="ORF">KRR39_00060</name>
</gene>
<dbReference type="InterPro" id="IPR001633">
    <property type="entry name" value="EAL_dom"/>
</dbReference>
<evidence type="ECO:0000259" key="1">
    <source>
        <dbReference type="PROSITE" id="PS50883"/>
    </source>
</evidence>
<feature type="domain" description="EAL" evidence="1">
    <location>
        <begin position="1"/>
        <end position="32"/>
    </location>
</feature>
<sequence length="50" mass="4911">MLTSIGADQAQGYYFAHPLPAAGIDGLLQAAAPGALHRPAGSAPGRGHSA</sequence>
<proteinExistence type="predicted"/>
<reference evidence="2" key="1">
    <citation type="submission" date="2021-06" db="EMBL/GenBank/DDBJ databases">
        <title>Complete genome sequence of Nocardioides sp. G188.</title>
        <authorList>
            <person name="Im W.-T."/>
        </authorList>
    </citation>
    <scope>NUCLEOTIDE SEQUENCE</scope>
    <source>
        <strain evidence="2">G188</strain>
    </source>
</reference>
<dbReference type="EMBL" id="CP077062">
    <property type="protein sequence ID" value="QWZ08335.1"/>
    <property type="molecule type" value="Genomic_DNA"/>
</dbReference>
<evidence type="ECO:0000313" key="2">
    <source>
        <dbReference type="EMBL" id="QWZ08335.1"/>
    </source>
</evidence>
<dbReference type="RefSeq" id="WP_216939836.1">
    <property type="nucleotide sequence ID" value="NZ_CP077062.1"/>
</dbReference>
<dbReference type="AlphaFoldDB" id="A0A975SYI8"/>
<organism evidence="2 3">
    <name type="scientific">Nocardioides panacis</name>
    <dbReference type="NCBI Taxonomy" id="2849501"/>
    <lineage>
        <taxon>Bacteria</taxon>
        <taxon>Bacillati</taxon>
        <taxon>Actinomycetota</taxon>
        <taxon>Actinomycetes</taxon>
        <taxon>Propionibacteriales</taxon>
        <taxon>Nocardioidaceae</taxon>
        <taxon>Nocardioides</taxon>
    </lineage>
</organism>
<accession>A0A975SYI8</accession>
<dbReference type="KEGG" id="nps:KRR39_00060"/>
<dbReference type="Proteomes" id="UP000683575">
    <property type="component" value="Chromosome"/>
</dbReference>
<name>A0A975SYI8_9ACTN</name>
<protein>
    <recommendedName>
        <fullName evidence="1">EAL domain-containing protein</fullName>
    </recommendedName>
</protein>
<evidence type="ECO:0000313" key="3">
    <source>
        <dbReference type="Proteomes" id="UP000683575"/>
    </source>
</evidence>